<dbReference type="OrthoDB" id="1663137at2759"/>
<name>A0A0M9WD97_9EURO</name>
<keyword evidence="4" id="KW-0560">Oxidoreductase</keyword>
<dbReference type="AlphaFoldDB" id="A0A0M9WD97"/>
<organism evidence="6 7">
    <name type="scientific">Penicillium nordicum</name>
    <dbReference type="NCBI Taxonomy" id="229535"/>
    <lineage>
        <taxon>Eukaryota</taxon>
        <taxon>Fungi</taxon>
        <taxon>Dikarya</taxon>
        <taxon>Ascomycota</taxon>
        <taxon>Pezizomycotina</taxon>
        <taxon>Eurotiomycetes</taxon>
        <taxon>Eurotiomycetidae</taxon>
        <taxon>Eurotiales</taxon>
        <taxon>Aspergillaceae</taxon>
        <taxon>Penicillium</taxon>
    </lineage>
</organism>
<dbReference type="PANTHER" id="PTHR43656">
    <property type="entry name" value="BINDING OXIDOREDUCTASE, PUTATIVE (AFU_ORTHOLOGUE AFUA_2G08260)-RELATED"/>
    <property type="match status" value="1"/>
</dbReference>
<dbReference type="STRING" id="229535.A0A0M9WD97"/>
<dbReference type="InterPro" id="IPR051799">
    <property type="entry name" value="NADH_flavin_oxidoreductase"/>
</dbReference>
<evidence type="ECO:0000256" key="1">
    <source>
        <dbReference type="ARBA" id="ARBA00005979"/>
    </source>
</evidence>
<dbReference type="SUPFAM" id="SSF51395">
    <property type="entry name" value="FMN-linked oxidoreductases"/>
    <property type="match status" value="1"/>
</dbReference>
<comment type="similarity">
    <text evidence="1">Belongs to the NADH:flavin oxidoreductase/NADH oxidase family.</text>
</comment>
<evidence type="ECO:0000256" key="3">
    <source>
        <dbReference type="ARBA" id="ARBA00022643"/>
    </source>
</evidence>
<keyword evidence="7" id="KW-1185">Reference proteome</keyword>
<dbReference type="Gene3D" id="3.20.20.70">
    <property type="entry name" value="Aldolase class I"/>
    <property type="match status" value="1"/>
</dbReference>
<keyword evidence="2" id="KW-0285">Flavoprotein</keyword>
<dbReference type="CDD" id="cd04733">
    <property type="entry name" value="OYE_like_2_FMN"/>
    <property type="match status" value="1"/>
</dbReference>
<dbReference type="PANTHER" id="PTHR43656:SF5">
    <property type="entry name" value="NADH:FLAVIN OXIDOREDUCTASE_NADH OXIDASE N-TERMINAL DOMAIN-CONTAINING PROTEIN"/>
    <property type="match status" value="1"/>
</dbReference>
<proteinExistence type="inferred from homology"/>
<dbReference type="InterPro" id="IPR013785">
    <property type="entry name" value="Aldolase_TIM"/>
</dbReference>
<comment type="caution">
    <text evidence="6">The sequence shown here is derived from an EMBL/GenBank/DDBJ whole genome shotgun (WGS) entry which is preliminary data.</text>
</comment>
<accession>A0A0M9WD97</accession>
<evidence type="ECO:0000256" key="4">
    <source>
        <dbReference type="ARBA" id="ARBA00023002"/>
    </source>
</evidence>
<gene>
    <name evidence="6" type="ORF">ACN38_g8663</name>
</gene>
<evidence type="ECO:0000313" key="7">
    <source>
        <dbReference type="Proteomes" id="UP000037696"/>
    </source>
</evidence>
<keyword evidence="3" id="KW-0288">FMN</keyword>
<dbReference type="GO" id="GO:0010181">
    <property type="term" value="F:FMN binding"/>
    <property type="evidence" value="ECO:0007669"/>
    <property type="project" value="InterPro"/>
</dbReference>
<dbReference type="Pfam" id="PF00724">
    <property type="entry name" value="Oxidored_FMN"/>
    <property type="match status" value="1"/>
</dbReference>
<sequence>MIPRHGAREVDPARLREPSQFHFSQRVALNRLMKAAMTERMSSWSPVDSESRGIPSLELVNLYKRWGESSVGVILTGNIMVDNTNLEAPGNATIPADAPFSGTRFERFKALATASKAHGSLILGQMSHPGRQVNIKLSPNPLSASDVHLDREIWGMKFGKPHAASLDEIQNIIDTFTHSAEFLFKAGFDGIQVHGAHGYLLAQFLSQQTNQRTDIYGGSLQNRSRIIIEIAQSIRGKVPVSSGFILAIKLNSVEFQDKGFSPEECRELCQLLEHEAHFDFVELSGGTYEDTAFEHKRASTKNREAFFLEFAEAIVPVLSKTKVYVTGGFLTVAAMETALQTVDGVGLARTLCAEPHLASDIVSGRIRSGAINAGLSQYDYGMTEVVAGVQMRQIGNDRAPIDLTKEDNLKAFEISVAKWERDLEADSEAMTLYGYPDIDGADLPPFNVANSRSFPKPMLV</sequence>
<feature type="domain" description="NADH:flavin oxidoreductase/NADH oxidase N-terminal" evidence="5">
    <location>
        <begin position="30"/>
        <end position="365"/>
    </location>
</feature>
<protein>
    <recommendedName>
        <fullName evidence="5">NADH:flavin oxidoreductase/NADH oxidase N-terminal domain-containing protein</fullName>
    </recommendedName>
</protein>
<evidence type="ECO:0000256" key="2">
    <source>
        <dbReference type="ARBA" id="ARBA00022630"/>
    </source>
</evidence>
<reference evidence="6 7" key="1">
    <citation type="submission" date="2015-08" db="EMBL/GenBank/DDBJ databases">
        <title>Genome sequencing of Penicillium nordicum.</title>
        <authorList>
            <person name="Nguyen H.D."/>
            <person name="Seifert K.A."/>
        </authorList>
    </citation>
    <scope>NUCLEOTIDE SEQUENCE [LARGE SCALE GENOMIC DNA]</scope>
    <source>
        <strain evidence="6 7">DAOMC 185683</strain>
    </source>
</reference>
<dbReference type="Proteomes" id="UP000037696">
    <property type="component" value="Unassembled WGS sequence"/>
</dbReference>
<dbReference type="EMBL" id="LHQQ01000162">
    <property type="protein sequence ID" value="KOS40489.1"/>
    <property type="molecule type" value="Genomic_DNA"/>
</dbReference>
<dbReference type="InterPro" id="IPR001155">
    <property type="entry name" value="OxRdtase_FMN_N"/>
</dbReference>
<dbReference type="GO" id="GO:0016491">
    <property type="term" value="F:oxidoreductase activity"/>
    <property type="evidence" value="ECO:0007669"/>
    <property type="project" value="UniProtKB-KW"/>
</dbReference>
<evidence type="ECO:0000259" key="5">
    <source>
        <dbReference type="Pfam" id="PF00724"/>
    </source>
</evidence>
<evidence type="ECO:0000313" key="6">
    <source>
        <dbReference type="EMBL" id="KOS40489.1"/>
    </source>
</evidence>